<feature type="region of interest" description="Disordered" evidence="1">
    <location>
        <begin position="1"/>
        <end position="112"/>
    </location>
</feature>
<dbReference type="InterPro" id="IPR011990">
    <property type="entry name" value="TPR-like_helical_dom_sf"/>
</dbReference>
<protein>
    <submittedName>
        <fullName evidence="2">Unannotated protein</fullName>
    </submittedName>
</protein>
<sequence length="317" mass="34646">MRFLPTDRPSQPRSSSSRPSSGRPDSGRPSSGRPSSGRPSSRRPKDTREVPAPPRLRDRPPPREPGEDFVVPEPEIWIDEGRVQSGRAAGSAQKRRSNPSNTSGSSSSTSITVHAPQLVELVGVKRAARLEGRLGEAADAFASERFGQARQILGPIAKEVPDLPEVRELHGLTLYRLGKFKEAARELDAFVALSNGSTEQHPVLADCRRALKQYKEVDRLWEELRESSPSGALVSEGRIVAAGALADQQELSSAVRLLAKGFRFPKRPMEHHLRRAYALADLYERSGDVPQARVLFGRIARADPSFLDASDRAAGLG</sequence>
<dbReference type="EMBL" id="CAEZYU010000019">
    <property type="protein sequence ID" value="CAB4735105.1"/>
    <property type="molecule type" value="Genomic_DNA"/>
</dbReference>
<dbReference type="AlphaFoldDB" id="A0A6J6SKE9"/>
<name>A0A6J6SKE9_9ZZZZ</name>
<proteinExistence type="predicted"/>
<dbReference type="Gene3D" id="1.25.40.10">
    <property type="entry name" value="Tetratricopeptide repeat domain"/>
    <property type="match status" value="1"/>
</dbReference>
<feature type="compositionally biased region" description="Low complexity" evidence="1">
    <location>
        <begin position="98"/>
        <end position="110"/>
    </location>
</feature>
<organism evidence="2">
    <name type="scientific">freshwater metagenome</name>
    <dbReference type="NCBI Taxonomy" id="449393"/>
    <lineage>
        <taxon>unclassified sequences</taxon>
        <taxon>metagenomes</taxon>
        <taxon>ecological metagenomes</taxon>
    </lineage>
</organism>
<evidence type="ECO:0000313" key="2">
    <source>
        <dbReference type="EMBL" id="CAB4735105.1"/>
    </source>
</evidence>
<dbReference type="SUPFAM" id="SSF48452">
    <property type="entry name" value="TPR-like"/>
    <property type="match status" value="1"/>
</dbReference>
<gene>
    <name evidence="2" type="ORF">UFOPK2766_00621</name>
</gene>
<reference evidence="2" key="1">
    <citation type="submission" date="2020-05" db="EMBL/GenBank/DDBJ databases">
        <authorList>
            <person name="Chiriac C."/>
            <person name="Salcher M."/>
            <person name="Ghai R."/>
            <person name="Kavagutti S V."/>
        </authorList>
    </citation>
    <scope>NUCLEOTIDE SEQUENCE</scope>
</reference>
<evidence type="ECO:0000256" key="1">
    <source>
        <dbReference type="SAM" id="MobiDB-lite"/>
    </source>
</evidence>
<feature type="compositionally biased region" description="Low complexity" evidence="1">
    <location>
        <begin position="8"/>
        <end position="39"/>
    </location>
</feature>
<accession>A0A6J6SKE9</accession>
<feature type="compositionally biased region" description="Basic and acidic residues" evidence="1">
    <location>
        <begin position="43"/>
        <end position="66"/>
    </location>
</feature>